<dbReference type="PANTHER" id="PTHR12810">
    <property type="entry name" value="MITOCHONDRIAL 28S RIBOSOMAL PROTEIN S29"/>
    <property type="match status" value="1"/>
</dbReference>
<evidence type="ECO:0000313" key="9">
    <source>
        <dbReference type="Proteomes" id="UP000198211"/>
    </source>
</evidence>
<comment type="similarity">
    <text evidence="2">Belongs to the mitochondrion-specific ribosomal protein mS29 family.</text>
</comment>
<keyword evidence="3" id="KW-0809">Transit peptide</keyword>
<dbReference type="AlphaFoldDB" id="A0A225WZR2"/>
<gene>
    <name evidence="8" type="ORF">PHMEG_0001725</name>
</gene>
<dbReference type="PANTHER" id="PTHR12810:SF0">
    <property type="entry name" value="SMALL RIBOSOMAL SUBUNIT PROTEIN MS29"/>
    <property type="match status" value="1"/>
</dbReference>
<dbReference type="Pfam" id="PF10236">
    <property type="entry name" value="DAP3"/>
    <property type="match status" value="1"/>
</dbReference>
<sequence length="404" mass="45883">MMSMRVLTKRLPVRRLQTSALRALSTEAPPVAEAAAAKEPTETEISAEDLGNLAGVPISQATEAHRLKFFAFAKEQQDELFPEGVVRRMDDTFDLVGHRHIMLRDTTLQVLSAMKDWETAKEDSIGAYLIDGERGTGKSFALHQIIVQYARESNWVVLYVPNPRSWTHEAPYVMQSPYQDGKFDIDVYGVDLLQKFLHCHGEQLRSIPVRGKYADRYYPTDKYEAKPKDAADYKDVALTLRDVVVGGVRDEELACQAVCDLKEELAQTTEFPVLIAIDDYNTWFQQTVFGYEGKDVTADDISVIAALKDIGTKGYDESRKLKNGLFIAAVTENFPTKTHFKQQVDYRKIRTTMRTYTAEELATVVSYYNQVSFLHDKPTDSQLAYFRLMTKSLPLHVFDRASFS</sequence>
<dbReference type="STRING" id="4795.A0A225WZR2"/>
<evidence type="ECO:0000256" key="4">
    <source>
        <dbReference type="ARBA" id="ARBA00022980"/>
    </source>
</evidence>
<keyword evidence="6" id="KW-0687">Ribonucleoprotein</keyword>
<dbReference type="InterPro" id="IPR019368">
    <property type="entry name" value="Ribosomal_mS29"/>
</dbReference>
<evidence type="ECO:0000256" key="1">
    <source>
        <dbReference type="ARBA" id="ARBA00004173"/>
    </source>
</evidence>
<evidence type="ECO:0000256" key="6">
    <source>
        <dbReference type="ARBA" id="ARBA00023274"/>
    </source>
</evidence>
<dbReference type="OrthoDB" id="274828at2759"/>
<evidence type="ECO:0000313" key="8">
    <source>
        <dbReference type="EMBL" id="OWZ23394.1"/>
    </source>
</evidence>
<comment type="subcellular location">
    <subcellularLocation>
        <location evidence="1">Mitochondrion</location>
    </subcellularLocation>
</comment>
<name>A0A225WZR2_9STRA</name>
<organism evidence="8 9">
    <name type="scientific">Phytophthora megakarya</name>
    <dbReference type="NCBI Taxonomy" id="4795"/>
    <lineage>
        <taxon>Eukaryota</taxon>
        <taxon>Sar</taxon>
        <taxon>Stramenopiles</taxon>
        <taxon>Oomycota</taxon>
        <taxon>Peronosporomycetes</taxon>
        <taxon>Peronosporales</taxon>
        <taxon>Peronosporaceae</taxon>
        <taxon>Phytophthora</taxon>
    </lineage>
</organism>
<dbReference type="GO" id="GO:0005763">
    <property type="term" value="C:mitochondrial small ribosomal subunit"/>
    <property type="evidence" value="ECO:0007669"/>
    <property type="project" value="TreeGrafter"/>
</dbReference>
<comment type="caution">
    <text evidence="8">The sequence shown here is derived from an EMBL/GenBank/DDBJ whole genome shotgun (WGS) entry which is preliminary data.</text>
</comment>
<dbReference type="GO" id="GO:0003735">
    <property type="term" value="F:structural constituent of ribosome"/>
    <property type="evidence" value="ECO:0007669"/>
    <property type="project" value="TreeGrafter"/>
</dbReference>
<dbReference type="Proteomes" id="UP000198211">
    <property type="component" value="Unassembled WGS sequence"/>
</dbReference>
<evidence type="ECO:0000256" key="2">
    <source>
        <dbReference type="ARBA" id="ARBA00009863"/>
    </source>
</evidence>
<evidence type="ECO:0000256" key="5">
    <source>
        <dbReference type="ARBA" id="ARBA00023128"/>
    </source>
</evidence>
<proteinExistence type="inferred from homology"/>
<accession>A0A225WZR2</accession>
<keyword evidence="5" id="KW-0496">Mitochondrion</keyword>
<reference evidence="9" key="1">
    <citation type="submission" date="2017-03" db="EMBL/GenBank/DDBJ databases">
        <title>Phytopthora megakarya and P. palmivora, two closely related causual agents of cacao black pod achieved similar genome size and gene model numbers by different mechanisms.</title>
        <authorList>
            <person name="Ali S."/>
            <person name="Shao J."/>
            <person name="Larry D.J."/>
            <person name="Kronmiller B."/>
            <person name="Shen D."/>
            <person name="Strem M.D."/>
            <person name="Melnick R.L."/>
            <person name="Guiltinan M.J."/>
            <person name="Tyler B.M."/>
            <person name="Meinhardt L.W."/>
            <person name="Bailey B.A."/>
        </authorList>
    </citation>
    <scope>NUCLEOTIDE SEQUENCE [LARGE SCALE GENOMIC DNA]</scope>
    <source>
        <strain evidence="9">zdho120</strain>
    </source>
</reference>
<keyword evidence="9" id="KW-1185">Reference proteome</keyword>
<protein>
    <recommendedName>
        <fullName evidence="7">Small ribosomal subunit protein mS29</fullName>
    </recommendedName>
</protein>
<dbReference type="EMBL" id="NBNE01000067">
    <property type="protein sequence ID" value="OWZ23394.1"/>
    <property type="molecule type" value="Genomic_DNA"/>
</dbReference>
<keyword evidence="4" id="KW-0689">Ribosomal protein</keyword>
<evidence type="ECO:0000256" key="3">
    <source>
        <dbReference type="ARBA" id="ARBA00022946"/>
    </source>
</evidence>
<evidence type="ECO:0000256" key="7">
    <source>
        <dbReference type="ARBA" id="ARBA00035140"/>
    </source>
</evidence>